<evidence type="ECO:0000313" key="5">
    <source>
        <dbReference type="Proteomes" id="UP000232638"/>
    </source>
</evidence>
<dbReference type="RefSeq" id="WP_100918553.1">
    <property type="nucleotide sequence ID" value="NZ_CP020370.1"/>
</dbReference>
<evidence type="ECO:0000256" key="3">
    <source>
        <dbReference type="SAM" id="Phobius"/>
    </source>
</evidence>
<feature type="repeat" description="TPR" evidence="1">
    <location>
        <begin position="145"/>
        <end position="178"/>
    </location>
</feature>
<keyword evidence="3" id="KW-0472">Membrane</keyword>
<dbReference type="Proteomes" id="UP000232638">
    <property type="component" value="Chromosome"/>
</dbReference>
<keyword evidence="5" id="KW-1185">Reference proteome</keyword>
<evidence type="ECO:0000256" key="2">
    <source>
        <dbReference type="SAM" id="MobiDB-lite"/>
    </source>
</evidence>
<dbReference type="OrthoDB" id="5769675at2"/>
<gene>
    <name evidence="4" type="ORF">THSYN_07230</name>
</gene>
<feature type="repeat" description="TPR" evidence="1">
    <location>
        <begin position="77"/>
        <end position="110"/>
    </location>
</feature>
<keyword evidence="1" id="KW-0802">TPR repeat</keyword>
<keyword evidence="3" id="KW-1133">Transmembrane helix</keyword>
<evidence type="ECO:0000313" key="4">
    <source>
        <dbReference type="EMBL" id="AUB80765.1"/>
    </source>
</evidence>
<reference evidence="4 5" key="1">
    <citation type="submission" date="2017-03" db="EMBL/GenBank/DDBJ databases">
        <title>Complete genome sequence of Candidatus 'Thiodictyon syntrophicum' sp. nov. strain Cad16T, a photolithoautotroph purple sulfur bacterium isolated from an alpine meromictic lake.</title>
        <authorList>
            <person name="Luedin S.M."/>
            <person name="Pothier J.F."/>
            <person name="Danza F."/>
            <person name="Storelli N."/>
            <person name="Wittwer M."/>
            <person name="Tonolla M."/>
        </authorList>
    </citation>
    <scope>NUCLEOTIDE SEQUENCE [LARGE SCALE GENOMIC DNA]</scope>
    <source>
        <strain evidence="4 5">Cad16T</strain>
    </source>
</reference>
<evidence type="ECO:0000256" key="1">
    <source>
        <dbReference type="PROSITE-ProRule" id="PRU00339"/>
    </source>
</evidence>
<dbReference type="InterPro" id="IPR019734">
    <property type="entry name" value="TPR_rpt"/>
</dbReference>
<dbReference type="KEGG" id="tsy:THSYN_07230"/>
<protein>
    <submittedName>
        <fullName evidence="4">Uncharacterized protein</fullName>
    </submittedName>
</protein>
<feature type="transmembrane region" description="Helical" evidence="3">
    <location>
        <begin position="6"/>
        <end position="27"/>
    </location>
</feature>
<name>A0A2K8U5E3_9GAMM</name>
<dbReference type="SUPFAM" id="SSF48452">
    <property type="entry name" value="TPR-like"/>
    <property type="match status" value="1"/>
</dbReference>
<proteinExistence type="predicted"/>
<dbReference type="InterPro" id="IPR011990">
    <property type="entry name" value="TPR-like_helical_dom_sf"/>
</dbReference>
<feature type="compositionally biased region" description="Low complexity" evidence="2">
    <location>
        <begin position="47"/>
        <end position="60"/>
    </location>
</feature>
<dbReference type="Gene3D" id="1.25.40.10">
    <property type="entry name" value="Tetratricopeptide repeat domain"/>
    <property type="match status" value="1"/>
</dbReference>
<organism evidence="4 5">
    <name type="scientific">Candidatus Thiodictyon syntrophicum</name>
    <dbReference type="NCBI Taxonomy" id="1166950"/>
    <lineage>
        <taxon>Bacteria</taxon>
        <taxon>Pseudomonadati</taxon>
        <taxon>Pseudomonadota</taxon>
        <taxon>Gammaproteobacteria</taxon>
        <taxon>Chromatiales</taxon>
        <taxon>Chromatiaceae</taxon>
        <taxon>Thiodictyon</taxon>
    </lineage>
</organism>
<dbReference type="Pfam" id="PF13432">
    <property type="entry name" value="TPR_16"/>
    <property type="match status" value="1"/>
</dbReference>
<accession>A0A2K8U5E3</accession>
<dbReference type="EMBL" id="CP020370">
    <property type="protein sequence ID" value="AUB80765.1"/>
    <property type="molecule type" value="Genomic_DNA"/>
</dbReference>
<feature type="region of interest" description="Disordered" evidence="2">
    <location>
        <begin position="47"/>
        <end position="72"/>
    </location>
</feature>
<keyword evidence="3" id="KW-0812">Transmembrane</keyword>
<sequence>MPKLTPLHWLLAAVFLAFYGFAVFAVTRDYYVRHPVRAPTARGAAAVPAGHPATRAPGAAPRGGGDAVPAPLTETDADLLRRRADALFSEGRYRETLPVYRRILELAPEDLETRNDLGLALYYTGDASGALEQLRTATSADPRFQRGWLTLGYVTLESGDKPKAREALGRARDLGPDNPLGQEAVRLLGVAKD</sequence>
<dbReference type="SMART" id="SM00028">
    <property type="entry name" value="TPR"/>
    <property type="match status" value="3"/>
</dbReference>
<dbReference type="PROSITE" id="PS50005">
    <property type="entry name" value="TPR"/>
    <property type="match status" value="2"/>
</dbReference>
<dbReference type="AlphaFoldDB" id="A0A2K8U5E3"/>